<dbReference type="InterPro" id="IPR009057">
    <property type="entry name" value="Homeodomain-like_sf"/>
</dbReference>
<keyword evidence="8" id="KW-0539">Nucleus</keyword>
<evidence type="ECO:0000313" key="13">
    <source>
        <dbReference type="Proteomes" id="UP000032141"/>
    </source>
</evidence>
<evidence type="ECO:0000256" key="3">
    <source>
        <dbReference type="ARBA" id="ARBA00022454"/>
    </source>
</evidence>
<feature type="domain" description="HTH myb-type" evidence="11">
    <location>
        <begin position="89"/>
        <end position="139"/>
    </location>
</feature>
<dbReference type="Gene3D" id="1.10.10.60">
    <property type="entry name" value="Homeodomain-like"/>
    <property type="match status" value="1"/>
</dbReference>
<feature type="domain" description="Myb-like" evidence="10">
    <location>
        <begin position="89"/>
        <end position="139"/>
    </location>
</feature>
<dbReference type="Proteomes" id="UP000032141">
    <property type="component" value="Chromosome C8"/>
</dbReference>
<protein>
    <recommendedName>
        <fullName evidence="9">MYB transcription factor</fullName>
    </recommendedName>
</protein>
<dbReference type="PANTHER" id="PTHR46267">
    <property type="entry name" value="SINGLE MYB HISTONE 4"/>
    <property type="match status" value="1"/>
</dbReference>
<dbReference type="CDD" id="cd11660">
    <property type="entry name" value="SANT_TRF"/>
    <property type="match status" value="1"/>
</dbReference>
<dbReference type="PROSITE" id="PS51294">
    <property type="entry name" value="HTH_MYB"/>
    <property type="match status" value="1"/>
</dbReference>
<dbReference type="Pfam" id="PF00249">
    <property type="entry name" value="Myb_DNA-binding"/>
    <property type="match status" value="1"/>
</dbReference>
<keyword evidence="4" id="KW-0805">Transcription regulation</keyword>
<dbReference type="GO" id="GO:0005730">
    <property type="term" value="C:nucleolus"/>
    <property type="evidence" value="ECO:0007669"/>
    <property type="project" value="UniProtKB-SubCell"/>
</dbReference>
<dbReference type="PROSITE" id="PS50090">
    <property type="entry name" value="MYB_LIKE"/>
    <property type="match status" value="1"/>
</dbReference>
<evidence type="ECO:0000256" key="7">
    <source>
        <dbReference type="ARBA" id="ARBA00023163"/>
    </source>
</evidence>
<evidence type="ECO:0000256" key="6">
    <source>
        <dbReference type="ARBA" id="ARBA00023125"/>
    </source>
</evidence>
<dbReference type="GO" id="GO:0003691">
    <property type="term" value="F:double-stranded telomeric DNA binding"/>
    <property type="evidence" value="ECO:0007669"/>
    <property type="project" value="InterPro"/>
</dbReference>
<sequence>MVEPLAYSSSSASNFLLRGCSARRASPRRPFASPWSSSSSMAGETAMDSELKIFVDGRQCSFSSTESRVKCGLIQRERGKLSPEKEVVNMGAPKHKWTPEEEEALMAGVLEHGIGKWRSILANPEYSSVLHSRSNVDLK</sequence>
<reference evidence="12" key="2">
    <citation type="submission" date="2015-03" db="UniProtKB">
        <authorList>
            <consortium name="EnsemblPlants"/>
        </authorList>
    </citation>
    <scope>IDENTIFICATION</scope>
</reference>
<keyword evidence="6" id="KW-0238">DNA-binding</keyword>
<dbReference type="STRING" id="109376.A0A0D3DLJ9"/>
<dbReference type="EnsemblPlants" id="Bo8g034340.1">
    <property type="protein sequence ID" value="Bo8g034340.1"/>
    <property type="gene ID" value="Bo8g034340"/>
</dbReference>
<comment type="subcellular location">
    <subcellularLocation>
        <location evidence="1">Chromosome</location>
    </subcellularLocation>
    <subcellularLocation>
        <location evidence="2">Nucleus</location>
        <location evidence="2">Nucleolus</location>
    </subcellularLocation>
</comment>
<evidence type="ECO:0000256" key="1">
    <source>
        <dbReference type="ARBA" id="ARBA00004286"/>
    </source>
</evidence>
<evidence type="ECO:0000256" key="4">
    <source>
        <dbReference type="ARBA" id="ARBA00023015"/>
    </source>
</evidence>
<dbReference type="AlphaFoldDB" id="A0A0D3DLJ9"/>
<evidence type="ECO:0000256" key="2">
    <source>
        <dbReference type="ARBA" id="ARBA00004604"/>
    </source>
</evidence>
<evidence type="ECO:0000256" key="9">
    <source>
        <dbReference type="ARBA" id="ARBA00032813"/>
    </source>
</evidence>
<dbReference type="InterPro" id="IPR017930">
    <property type="entry name" value="Myb_dom"/>
</dbReference>
<dbReference type="InterPro" id="IPR044597">
    <property type="entry name" value="SMH1-6"/>
</dbReference>
<name>A0A0D3DLJ9_BRAOL</name>
<organism evidence="12 13">
    <name type="scientific">Brassica oleracea var. oleracea</name>
    <dbReference type="NCBI Taxonomy" id="109376"/>
    <lineage>
        <taxon>Eukaryota</taxon>
        <taxon>Viridiplantae</taxon>
        <taxon>Streptophyta</taxon>
        <taxon>Embryophyta</taxon>
        <taxon>Tracheophyta</taxon>
        <taxon>Spermatophyta</taxon>
        <taxon>Magnoliopsida</taxon>
        <taxon>eudicotyledons</taxon>
        <taxon>Gunneridae</taxon>
        <taxon>Pentapetalae</taxon>
        <taxon>rosids</taxon>
        <taxon>malvids</taxon>
        <taxon>Brassicales</taxon>
        <taxon>Brassicaceae</taxon>
        <taxon>Brassiceae</taxon>
        <taxon>Brassica</taxon>
    </lineage>
</organism>
<dbReference type="HOGENOM" id="CLU_1850271_0_0_1"/>
<keyword evidence="3" id="KW-0158">Chromosome</keyword>
<evidence type="ECO:0000313" key="12">
    <source>
        <dbReference type="EnsemblPlants" id="Bo8g034340.1"/>
    </source>
</evidence>
<dbReference type="FunFam" id="1.10.10.60:FF:000168">
    <property type="entry name" value="Telomere repeat-binding factor 1"/>
    <property type="match status" value="1"/>
</dbReference>
<dbReference type="Gramene" id="Bo8g034340.1">
    <property type="protein sequence ID" value="Bo8g034340.1"/>
    <property type="gene ID" value="Bo8g034340"/>
</dbReference>
<evidence type="ECO:0000256" key="8">
    <source>
        <dbReference type="ARBA" id="ARBA00023242"/>
    </source>
</evidence>
<keyword evidence="13" id="KW-1185">Reference proteome</keyword>
<evidence type="ECO:0000259" key="10">
    <source>
        <dbReference type="PROSITE" id="PS50090"/>
    </source>
</evidence>
<keyword evidence="5" id="KW-0175">Coiled coil</keyword>
<dbReference type="GO" id="GO:0005694">
    <property type="term" value="C:chromosome"/>
    <property type="evidence" value="ECO:0007669"/>
    <property type="project" value="UniProtKB-SubCell"/>
</dbReference>
<accession>A0A0D3DLJ9</accession>
<reference evidence="12 13" key="1">
    <citation type="journal article" date="2014" name="Genome Biol.">
        <title>Transcriptome and methylome profiling reveals relics of genome dominance in the mesopolyploid Brassica oleracea.</title>
        <authorList>
            <person name="Parkin I.A."/>
            <person name="Koh C."/>
            <person name="Tang H."/>
            <person name="Robinson S.J."/>
            <person name="Kagale S."/>
            <person name="Clarke W.E."/>
            <person name="Town C.D."/>
            <person name="Nixon J."/>
            <person name="Krishnakumar V."/>
            <person name="Bidwell S.L."/>
            <person name="Denoeud F."/>
            <person name="Belcram H."/>
            <person name="Links M.G."/>
            <person name="Just J."/>
            <person name="Clarke C."/>
            <person name="Bender T."/>
            <person name="Huebert T."/>
            <person name="Mason A.S."/>
            <person name="Pires J.C."/>
            <person name="Barker G."/>
            <person name="Moore J."/>
            <person name="Walley P.G."/>
            <person name="Manoli S."/>
            <person name="Batley J."/>
            <person name="Edwards D."/>
            <person name="Nelson M.N."/>
            <person name="Wang X."/>
            <person name="Paterson A.H."/>
            <person name="King G."/>
            <person name="Bancroft I."/>
            <person name="Chalhoub B."/>
            <person name="Sharpe A.G."/>
        </authorList>
    </citation>
    <scope>NUCLEOTIDE SEQUENCE</scope>
    <source>
        <strain evidence="12 13">cv. TO1000</strain>
    </source>
</reference>
<proteinExistence type="predicted"/>
<dbReference type="PANTHER" id="PTHR46267:SF14">
    <property type="entry name" value="(RAPE) HYPOTHETICAL PROTEIN"/>
    <property type="match status" value="1"/>
</dbReference>
<evidence type="ECO:0000256" key="5">
    <source>
        <dbReference type="ARBA" id="ARBA00023054"/>
    </source>
</evidence>
<keyword evidence="7" id="KW-0804">Transcription</keyword>
<dbReference type="SUPFAM" id="SSF46689">
    <property type="entry name" value="Homeodomain-like"/>
    <property type="match status" value="1"/>
</dbReference>
<dbReference type="InterPro" id="IPR001005">
    <property type="entry name" value="SANT/Myb"/>
</dbReference>
<evidence type="ECO:0000259" key="11">
    <source>
        <dbReference type="PROSITE" id="PS51294"/>
    </source>
</evidence>